<dbReference type="Proteomes" id="UP000708208">
    <property type="component" value="Unassembled WGS sequence"/>
</dbReference>
<evidence type="ECO:0000313" key="1">
    <source>
        <dbReference type="EMBL" id="CAG7821635.1"/>
    </source>
</evidence>
<reference evidence="1" key="1">
    <citation type="submission" date="2021-06" db="EMBL/GenBank/DDBJ databases">
        <authorList>
            <person name="Hodson N. C."/>
            <person name="Mongue J. A."/>
            <person name="Jaron S. K."/>
        </authorList>
    </citation>
    <scope>NUCLEOTIDE SEQUENCE</scope>
</reference>
<protein>
    <submittedName>
        <fullName evidence="1">Uncharacterized protein</fullName>
    </submittedName>
</protein>
<dbReference type="AlphaFoldDB" id="A0A8J2PNU7"/>
<comment type="caution">
    <text evidence="1">The sequence shown here is derived from an EMBL/GenBank/DDBJ whole genome shotgun (WGS) entry which is preliminary data.</text>
</comment>
<accession>A0A8J2PNU7</accession>
<dbReference type="EMBL" id="CAJVCH010517522">
    <property type="protein sequence ID" value="CAG7821635.1"/>
    <property type="molecule type" value="Genomic_DNA"/>
</dbReference>
<keyword evidence="2" id="KW-1185">Reference proteome</keyword>
<organism evidence="1 2">
    <name type="scientific">Allacma fusca</name>
    <dbReference type="NCBI Taxonomy" id="39272"/>
    <lineage>
        <taxon>Eukaryota</taxon>
        <taxon>Metazoa</taxon>
        <taxon>Ecdysozoa</taxon>
        <taxon>Arthropoda</taxon>
        <taxon>Hexapoda</taxon>
        <taxon>Collembola</taxon>
        <taxon>Symphypleona</taxon>
        <taxon>Sminthuridae</taxon>
        <taxon>Allacma</taxon>
    </lineage>
</organism>
<proteinExistence type="predicted"/>
<gene>
    <name evidence="1" type="ORF">AFUS01_LOCUS31963</name>
</gene>
<name>A0A8J2PNU7_9HEXA</name>
<evidence type="ECO:0000313" key="2">
    <source>
        <dbReference type="Proteomes" id="UP000708208"/>
    </source>
</evidence>
<sequence length="149" mass="16824">YDFGNRLDYEVIGETIFAKYPQIENPGGKSTPWGLFNTCLSNFTRQQRRGRGVKHSPSCSLAAEDFKSLKLVSCGRKQRQIDENQDFSGIAAKMSRMLHLISEEPENRGEMKRLLLETYGHRSNSVLGGVTPARIFSSYPMLALPSYVM</sequence>
<feature type="non-terminal residue" evidence="1">
    <location>
        <position position="1"/>
    </location>
</feature>